<dbReference type="Proteomes" id="UP000248917">
    <property type="component" value="Unassembled WGS sequence"/>
</dbReference>
<name>A0A326RS96_9BACT</name>
<proteinExistence type="predicted"/>
<comment type="caution">
    <text evidence="1">The sequence shown here is derived from an EMBL/GenBank/DDBJ whole genome shotgun (WGS) entry which is preliminary data.</text>
</comment>
<keyword evidence="2" id="KW-1185">Reference proteome</keyword>
<sequence>MLLQSHLGFAQFVEFGQVHRIRFSGNEYSEVNSRTQLTNSLPFWEDFSKGIDTLKWRVQGVSFTETIGINAPSVGMALFNGVNENGVPYSLQVRDQGESDYLTSRPFDLSTIASNQRNTLYLSFFWQSGGLAEAPDENDRLSLQILDATGAWQTVWQQQGGAELDRTRFFQEIIQIRPEWQHEAFQFRFYSSGRQSGPFDSWLLDYIYMNTGRSASNLTYPDRALTQSNQVRLDGYGAYPWELVEKNQTNQWSQVGNEFLNLENRFRAMEYSITASDSTGRSILSINSNTPFNPVPNTLERRSFLSRTFEDIPLIDQPGDLIFKTYLTSGDGLLFEVNQGDTLRFPSVDYRLNDTVRSTFPLRDFFAYDHGSADYSAGINQRSGQLAVLYQTPEPVFLEGISINFTNPSQANQAIDLVVWDDLSQKPIFSKEFVIPVLAPGEELAFFPIEESIQVDGDFYVGFTQFTNNFIYVGLDKLNDQGDKIYYNVGGGWAKNESVKGSLMIRPHVSKSRTDGGSNLPEVGYRIYPNPVVDDLFVEGQFSEVRIIDSFGREIFLPRESTEQGEMLNFRGQRPGIYVLNLDTPAGPKSFRILVKK</sequence>
<dbReference type="InterPro" id="IPR026444">
    <property type="entry name" value="Secre_tail"/>
</dbReference>
<dbReference type="EMBL" id="QKTX01000010">
    <property type="protein sequence ID" value="PZV81578.1"/>
    <property type="molecule type" value="Genomic_DNA"/>
</dbReference>
<dbReference type="Gene3D" id="2.60.120.260">
    <property type="entry name" value="Galactose-binding domain-like"/>
    <property type="match status" value="1"/>
</dbReference>
<gene>
    <name evidence="1" type="ORF">CLV31_110111</name>
</gene>
<organism evidence="1 2">
    <name type="scientific">Algoriphagus aquaeductus</name>
    <dbReference type="NCBI Taxonomy" id="475299"/>
    <lineage>
        <taxon>Bacteria</taxon>
        <taxon>Pseudomonadati</taxon>
        <taxon>Bacteroidota</taxon>
        <taxon>Cytophagia</taxon>
        <taxon>Cytophagales</taxon>
        <taxon>Cyclobacteriaceae</taxon>
        <taxon>Algoriphagus</taxon>
    </lineage>
</organism>
<evidence type="ECO:0000313" key="1">
    <source>
        <dbReference type="EMBL" id="PZV81578.1"/>
    </source>
</evidence>
<reference evidence="1 2" key="1">
    <citation type="submission" date="2018-06" db="EMBL/GenBank/DDBJ databases">
        <title>Genomic Encyclopedia of Archaeal and Bacterial Type Strains, Phase II (KMG-II): from individual species to whole genera.</title>
        <authorList>
            <person name="Goeker M."/>
        </authorList>
    </citation>
    <scope>NUCLEOTIDE SEQUENCE [LARGE SCALE GENOMIC DNA]</scope>
    <source>
        <strain evidence="1 2">T4</strain>
    </source>
</reference>
<dbReference type="NCBIfam" id="TIGR04183">
    <property type="entry name" value="Por_Secre_tail"/>
    <property type="match status" value="1"/>
</dbReference>
<evidence type="ECO:0000313" key="2">
    <source>
        <dbReference type="Proteomes" id="UP000248917"/>
    </source>
</evidence>
<protein>
    <submittedName>
        <fullName evidence="1">Putative secreted protein (Por secretion system target)</fullName>
    </submittedName>
</protein>
<dbReference type="AlphaFoldDB" id="A0A326RS96"/>
<accession>A0A326RS96</accession>